<protein>
    <submittedName>
        <fullName evidence="1">Uncharacterized protein</fullName>
    </submittedName>
</protein>
<organism evidence="1 2">
    <name type="scientific">Streptococcus mitis</name>
    <dbReference type="NCBI Taxonomy" id="28037"/>
    <lineage>
        <taxon>Bacteria</taxon>
        <taxon>Bacillati</taxon>
        <taxon>Bacillota</taxon>
        <taxon>Bacilli</taxon>
        <taxon>Lactobacillales</taxon>
        <taxon>Streptococcaceae</taxon>
        <taxon>Streptococcus</taxon>
        <taxon>Streptococcus mitis group</taxon>
    </lineage>
</organism>
<gene>
    <name evidence="1" type="ORF">GEZ69_01050</name>
</gene>
<reference evidence="1 2" key="1">
    <citation type="submission" date="2019-10" db="EMBL/GenBank/DDBJ databases">
        <title>Streptococcus mitis of the oral and urogenital tracts.</title>
        <authorList>
            <person name="Price T."/>
            <person name="Mores C.R."/>
            <person name="Putonti C."/>
            <person name="Wolfe A.J."/>
        </authorList>
    </citation>
    <scope>NUCLEOTIDE SEQUENCE [LARGE SCALE GENOMIC DNA]</scope>
    <source>
        <strain evidence="1 2">SM05</strain>
    </source>
</reference>
<dbReference type="Proteomes" id="UP000477834">
    <property type="component" value="Unassembled WGS sequence"/>
</dbReference>
<dbReference type="AlphaFoldDB" id="A0A6L5H1G2"/>
<sequence>MEPRLPNLAEKENVYLYPASDSEKIDKLLDKTDLYLDINYGWEVDGVFKGLLEKIFLALPFIKHKMGKKDSISFLSEMLMLW</sequence>
<dbReference type="EMBL" id="WIKE01000001">
    <property type="protein sequence ID" value="MQQ63050.1"/>
    <property type="molecule type" value="Genomic_DNA"/>
</dbReference>
<evidence type="ECO:0000313" key="1">
    <source>
        <dbReference type="EMBL" id="MQQ63050.1"/>
    </source>
</evidence>
<name>A0A6L5H1G2_STRMT</name>
<accession>A0A6L5H1G2</accession>
<proteinExistence type="predicted"/>
<dbReference type="RefSeq" id="WP_153192323.1">
    <property type="nucleotide sequence ID" value="NZ_WIIS01000001.1"/>
</dbReference>
<comment type="caution">
    <text evidence="1">The sequence shown here is derived from an EMBL/GenBank/DDBJ whole genome shotgun (WGS) entry which is preliminary data.</text>
</comment>
<evidence type="ECO:0000313" key="2">
    <source>
        <dbReference type="Proteomes" id="UP000477834"/>
    </source>
</evidence>